<comment type="caution">
    <text evidence="1">The sequence shown here is derived from an EMBL/GenBank/DDBJ whole genome shotgun (WGS) entry which is preliminary data.</text>
</comment>
<proteinExistence type="predicted"/>
<evidence type="ECO:0000313" key="2">
    <source>
        <dbReference type="Proteomes" id="UP000604046"/>
    </source>
</evidence>
<sequence>MLDLLNPDGAWSKVGDTLRSGRLDAVATVLHGGKTLLIFGGHDGSQLNEFGDPAGGYAPPSDSLAVRLRADGSVAAARYAGKHAGNQTSSSSLIVLRDPDRVLALGPGMDEAVDRARTLTALRLSWKEGSEEPEDLDALQLTSG</sequence>
<accession>A0A812IEQ0</accession>
<gene>
    <name evidence="1" type="primary">cbhB</name>
    <name evidence="1" type="ORF">SNAT2548_LOCUS3645</name>
</gene>
<dbReference type="EMBL" id="CAJNDS010000224">
    <property type="protein sequence ID" value="CAE7030087.1"/>
    <property type="molecule type" value="Genomic_DNA"/>
</dbReference>
<dbReference type="AlphaFoldDB" id="A0A812IEQ0"/>
<evidence type="ECO:0000313" key="1">
    <source>
        <dbReference type="EMBL" id="CAE7030087.1"/>
    </source>
</evidence>
<name>A0A812IEQ0_9DINO</name>
<keyword evidence="2" id="KW-1185">Reference proteome</keyword>
<protein>
    <submittedName>
        <fullName evidence="1">CbhB protein</fullName>
    </submittedName>
</protein>
<organism evidence="1 2">
    <name type="scientific">Symbiodinium natans</name>
    <dbReference type="NCBI Taxonomy" id="878477"/>
    <lineage>
        <taxon>Eukaryota</taxon>
        <taxon>Sar</taxon>
        <taxon>Alveolata</taxon>
        <taxon>Dinophyceae</taxon>
        <taxon>Suessiales</taxon>
        <taxon>Symbiodiniaceae</taxon>
        <taxon>Symbiodinium</taxon>
    </lineage>
</organism>
<reference evidence="1" key="1">
    <citation type="submission" date="2021-02" db="EMBL/GenBank/DDBJ databases">
        <authorList>
            <person name="Dougan E. K."/>
            <person name="Rhodes N."/>
            <person name="Thang M."/>
            <person name="Chan C."/>
        </authorList>
    </citation>
    <scope>NUCLEOTIDE SEQUENCE</scope>
</reference>
<dbReference type="Proteomes" id="UP000604046">
    <property type="component" value="Unassembled WGS sequence"/>
</dbReference>